<sequence>MLEDLFNIPKFKDCIGKAMAINSFIYTKSALVNMLREFTHHRELIRPAKTRFATAFLTLSRIRNQKANLHTMFISQKWITRKYYKDPNGRRIASYVLMPSFWNNVICSLRVAGPLVHVLRLVDGEKKPPMGYIYEAMDRAKEAIAKSFKRNVCRYQQFYDIIDKRWDVQLHQPLHAAAYYLNPDFYYKNPGIETDEEVSLGLYKCIERMVKTETDQDKIGDQLESYRNAEGFFGFPMAIRQRSIKSPATWWGAYGKHTPELQAFAIHVLSLTCSSSGCERNWSVFEHLHSKKRNRLKQQRLNDLVFVKYNRALRRRYELRDKIDPISLNEIDESNEWLVGSFDGEGENNENDYVFSEADGLTYKDVANASGAEEPYYSTRRSSRASAGSSKVQGKHASSGSSSKKRLIDEVIYEKDDDEEEVDFVEDPNHISEEDDFVNLDDDEEEEEEE</sequence>
<evidence type="ECO:0000313" key="3">
    <source>
        <dbReference type="EMBL" id="KAK1349474.1"/>
    </source>
</evidence>
<evidence type="ECO:0000313" key="4">
    <source>
        <dbReference type="Proteomes" id="UP001237642"/>
    </source>
</evidence>
<reference evidence="3" key="2">
    <citation type="submission" date="2023-05" db="EMBL/GenBank/DDBJ databases">
        <authorList>
            <person name="Schelkunov M.I."/>
        </authorList>
    </citation>
    <scope>NUCLEOTIDE SEQUENCE</scope>
    <source>
        <strain evidence="3">Hsosn_3</strain>
        <tissue evidence="3">Leaf</tissue>
    </source>
</reference>
<gene>
    <name evidence="3" type="ORF">POM88_054810</name>
</gene>
<feature type="domain" description="HAT C-terminal dimerisation" evidence="2">
    <location>
        <begin position="246"/>
        <end position="310"/>
    </location>
</feature>
<organism evidence="3 4">
    <name type="scientific">Heracleum sosnowskyi</name>
    <dbReference type="NCBI Taxonomy" id="360622"/>
    <lineage>
        <taxon>Eukaryota</taxon>
        <taxon>Viridiplantae</taxon>
        <taxon>Streptophyta</taxon>
        <taxon>Embryophyta</taxon>
        <taxon>Tracheophyta</taxon>
        <taxon>Spermatophyta</taxon>
        <taxon>Magnoliopsida</taxon>
        <taxon>eudicotyledons</taxon>
        <taxon>Gunneridae</taxon>
        <taxon>Pentapetalae</taxon>
        <taxon>asterids</taxon>
        <taxon>campanulids</taxon>
        <taxon>Apiales</taxon>
        <taxon>Apiaceae</taxon>
        <taxon>Apioideae</taxon>
        <taxon>apioid superclade</taxon>
        <taxon>Tordylieae</taxon>
        <taxon>Tordyliinae</taxon>
        <taxon>Heracleum</taxon>
    </lineage>
</organism>
<dbReference type="InterPro" id="IPR012337">
    <property type="entry name" value="RNaseH-like_sf"/>
</dbReference>
<dbReference type="Pfam" id="PF05699">
    <property type="entry name" value="Dimer_Tnp_hAT"/>
    <property type="match status" value="1"/>
</dbReference>
<accession>A0AAD8GMG8</accession>
<dbReference type="AlphaFoldDB" id="A0AAD8GMG8"/>
<evidence type="ECO:0000256" key="1">
    <source>
        <dbReference type="SAM" id="MobiDB-lite"/>
    </source>
</evidence>
<keyword evidence="4" id="KW-1185">Reference proteome</keyword>
<comment type="caution">
    <text evidence="3">The sequence shown here is derived from an EMBL/GenBank/DDBJ whole genome shotgun (WGS) entry which is preliminary data.</text>
</comment>
<dbReference type="PANTHER" id="PTHR32166:SF74">
    <property type="entry name" value="OS05G0256350 PROTEIN"/>
    <property type="match status" value="1"/>
</dbReference>
<proteinExistence type="predicted"/>
<feature type="region of interest" description="Disordered" evidence="1">
    <location>
        <begin position="374"/>
        <end position="450"/>
    </location>
</feature>
<dbReference type="GO" id="GO:0046983">
    <property type="term" value="F:protein dimerization activity"/>
    <property type="evidence" value="ECO:0007669"/>
    <property type="project" value="InterPro"/>
</dbReference>
<feature type="compositionally biased region" description="Acidic residues" evidence="1">
    <location>
        <begin position="415"/>
        <end position="426"/>
    </location>
</feature>
<reference evidence="3" key="1">
    <citation type="submission" date="2023-02" db="EMBL/GenBank/DDBJ databases">
        <title>Genome of toxic invasive species Heracleum sosnowskyi carries increased number of genes despite the absence of recent whole-genome duplications.</title>
        <authorList>
            <person name="Schelkunov M."/>
            <person name="Shtratnikova V."/>
            <person name="Makarenko M."/>
            <person name="Klepikova A."/>
            <person name="Omelchenko D."/>
            <person name="Novikova G."/>
            <person name="Obukhova E."/>
            <person name="Bogdanov V."/>
            <person name="Penin A."/>
            <person name="Logacheva M."/>
        </authorList>
    </citation>
    <scope>NUCLEOTIDE SEQUENCE</scope>
    <source>
        <strain evidence="3">Hsosn_3</strain>
        <tissue evidence="3">Leaf</tissue>
    </source>
</reference>
<dbReference type="EMBL" id="JAUIZM010000091">
    <property type="protein sequence ID" value="KAK1349474.1"/>
    <property type="molecule type" value="Genomic_DNA"/>
</dbReference>
<keyword evidence="3" id="KW-0378">Hydrolase</keyword>
<dbReference type="InterPro" id="IPR008906">
    <property type="entry name" value="HATC_C_dom"/>
</dbReference>
<dbReference type="PANTHER" id="PTHR32166">
    <property type="entry name" value="OSJNBA0013A04.12 PROTEIN"/>
    <property type="match status" value="1"/>
</dbReference>
<name>A0AAD8GMG8_9APIA</name>
<dbReference type="Proteomes" id="UP001237642">
    <property type="component" value="Unassembled WGS sequence"/>
</dbReference>
<feature type="compositionally biased region" description="Acidic residues" evidence="1">
    <location>
        <begin position="433"/>
        <end position="450"/>
    </location>
</feature>
<evidence type="ECO:0000259" key="2">
    <source>
        <dbReference type="Pfam" id="PF05699"/>
    </source>
</evidence>
<protein>
    <submittedName>
        <fullName evidence="3">3-hydroxyisobutyryl-CoA hydrolase 1-like</fullName>
    </submittedName>
</protein>
<dbReference type="GO" id="GO:0016787">
    <property type="term" value="F:hydrolase activity"/>
    <property type="evidence" value="ECO:0007669"/>
    <property type="project" value="UniProtKB-KW"/>
</dbReference>
<dbReference type="SUPFAM" id="SSF53098">
    <property type="entry name" value="Ribonuclease H-like"/>
    <property type="match status" value="1"/>
</dbReference>
<feature type="compositionally biased region" description="Low complexity" evidence="1">
    <location>
        <begin position="378"/>
        <end position="390"/>
    </location>
</feature>